<evidence type="ECO:0008006" key="3">
    <source>
        <dbReference type="Google" id="ProtNLM"/>
    </source>
</evidence>
<sequence length="359" mass="39441">MKYLLLLATIAFCSCSPKIRTSVSEKHEKLNETDKVIVFNDKSELPSTYSKIGTTKIGDTGFTVNCDLGTVIEKAKIEAKKSGANALLITEHLYPSVFGSSCHRITADLLRIENTTNYIEPEIAKDSVKSTNNLEAVSNDAIVYGPVYYGNSKTSKFLLLANVAQSFRVASSPDGLNSVQKEYLKKLKSGLSYDISAYYLKDERTGFGLKYNAYKSSGTLSNQQVTLDDGTIYQGDFSDDITISFIGASFILTEGHNSRTGEANLELAIGYMAYKNKSTIIGSPLKITGGNLGMIGGMGYHFRITPHFLVGPQVNFAGGVLKKLKYKYADGSTETIKLDKEDFENLWRIDLAIGAKFRF</sequence>
<reference evidence="1 2" key="1">
    <citation type="submission" date="2018-05" db="EMBL/GenBank/DDBJ databases">
        <title>Flavobacterium sp. strain IMCC34759, incomplete genome.</title>
        <authorList>
            <person name="Joung Y."/>
            <person name="Cho J."/>
        </authorList>
    </citation>
    <scope>NUCLEOTIDE SEQUENCE [LARGE SCALE GENOMIC DNA]</scope>
    <source>
        <strain evidence="1 2">IMCC34759</strain>
    </source>
</reference>
<evidence type="ECO:0000313" key="2">
    <source>
        <dbReference type="Proteomes" id="UP000247903"/>
    </source>
</evidence>
<dbReference type="RefSeq" id="WP_110307645.1">
    <property type="nucleotide sequence ID" value="NZ_QJHK01000015.1"/>
</dbReference>
<gene>
    <name evidence="1" type="ORF">DMB65_16035</name>
</gene>
<proteinExistence type="predicted"/>
<organism evidence="1 2">
    <name type="scientific">Flavobacterium cheongpyeongense</name>
    <dbReference type="NCBI Taxonomy" id="2212651"/>
    <lineage>
        <taxon>Bacteria</taxon>
        <taxon>Pseudomonadati</taxon>
        <taxon>Bacteroidota</taxon>
        <taxon>Flavobacteriia</taxon>
        <taxon>Flavobacteriales</taxon>
        <taxon>Flavobacteriaceae</taxon>
        <taxon>Flavobacterium</taxon>
    </lineage>
</organism>
<dbReference type="EMBL" id="QJHK01000015">
    <property type="protein sequence ID" value="PXY39779.1"/>
    <property type="molecule type" value="Genomic_DNA"/>
</dbReference>
<accession>A0A2V4BLE4</accession>
<keyword evidence="2" id="KW-1185">Reference proteome</keyword>
<dbReference type="AlphaFoldDB" id="A0A2V4BLE4"/>
<evidence type="ECO:0000313" key="1">
    <source>
        <dbReference type="EMBL" id="PXY39779.1"/>
    </source>
</evidence>
<protein>
    <recommendedName>
        <fullName evidence="3">Outer membrane protein beta-barrel domain-containing protein</fullName>
    </recommendedName>
</protein>
<dbReference type="OrthoDB" id="1319634at2"/>
<dbReference type="Proteomes" id="UP000247903">
    <property type="component" value="Unassembled WGS sequence"/>
</dbReference>
<dbReference type="PROSITE" id="PS51257">
    <property type="entry name" value="PROKAR_LIPOPROTEIN"/>
    <property type="match status" value="1"/>
</dbReference>
<name>A0A2V4BLE4_9FLAO</name>
<comment type="caution">
    <text evidence="1">The sequence shown here is derived from an EMBL/GenBank/DDBJ whole genome shotgun (WGS) entry which is preliminary data.</text>
</comment>